<organism evidence="2">
    <name type="scientific">Arundo donax</name>
    <name type="common">Giant reed</name>
    <name type="synonym">Donax arundinaceus</name>
    <dbReference type="NCBI Taxonomy" id="35708"/>
    <lineage>
        <taxon>Eukaryota</taxon>
        <taxon>Viridiplantae</taxon>
        <taxon>Streptophyta</taxon>
        <taxon>Embryophyta</taxon>
        <taxon>Tracheophyta</taxon>
        <taxon>Spermatophyta</taxon>
        <taxon>Magnoliopsida</taxon>
        <taxon>Liliopsida</taxon>
        <taxon>Poales</taxon>
        <taxon>Poaceae</taxon>
        <taxon>PACMAD clade</taxon>
        <taxon>Arundinoideae</taxon>
        <taxon>Arundineae</taxon>
        <taxon>Arundo</taxon>
    </lineage>
</organism>
<evidence type="ECO:0000313" key="2">
    <source>
        <dbReference type="EMBL" id="JAD51835.1"/>
    </source>
</evidence>
<reference evidence="2" key="2">
    <citation type="journal article" date="2015" name="Data Brief">
        <title>Shoot transcriptome of the giant reed, Arundo donax.</title>
        <authorList>
            <person name="Barrero R.A."/>
            <person name="Guerrero F.D."/>
            <person name="Moolhuijzen P."/>
            <person name="Goolsby J.A."/>
            <person name="Tidwell J."/>
            <person name="Bellgard S.E."/>
            <person name="Bellgard M.I."/>
        </authorList>
    </citation>
    <scope>NUCLEOTIDE SEQUENCE</scope>
    <source>
        <tissue evidence="2">Shoot tissue taken approximately 20 cm above the soil surface</tissue>
    </source>
</reference>
<accession>A0A0A9ASD3</accession>
<proteinExistence type="predicted"/>
<name>A0A0A9ASD3_ARUDO</name>
<evidence type="ECO:0000256" key="1">
    <source>
        <dbReference type="SAM" id="MobiDB-lite"/>
    </source>
</evidence>
<feature type="region of interest" description="Disordered" evidence="1">
    <location>
        <begin position="1"/>
        <end position="21"/>
    </location>
</feature>
<sequence>MRAMAAAGSAARGPSGCNRNRAARTRGGICSACWPRRRQAATRATSALVRTGSNVRAQICLCMRCGFVN</sequence>
<dbReference type="EMBL" id="GBRH01246060">
    <property type="protein sequence ID" value="JAD51835.1"/>
    <property type="molecule type" value="Transcribed_RNA"/>
</dbReference>
<dbReference type="AlphaFoldDB" id="A0A0A9ASD3"/>
<protein>
    <submittedName>
        <fullName evidence="2">Uncharacterized protein</fullName>
    </submittedName>
</protein>
<feature type="compositionally biased region" description="Low complexity" evidence="1">
    <location>
        <begin position="1"/>
        <end position="15"/>
    </location>
</feature>
<reference evidence="2" key="1">
    <citation type="submission" date="2014-09" db="EMBL/GenBank/DDBJ databases">
        <authorList>
            <person name="Magalhaes I.L.F."/>
            <person name="Oliveira U."/>
            <person name="Santos F.R."/>
            <person name="Vidigal T.H.D.A."/>
            <person name="Brescovit A.D."/>
            <person name="Santos A.J."/>
        </authorList>
    </citation>
    <scope>NUCLEOTIDE SEQUENCE</scope>
    <source>
        <tissue evidence="2">Shoot tissue taken approximately 20 cm above the soil surface</tissue>
    </source>
</reference>